<evidence type="ECO:0000313" key="5">
    <source>
        <dbReference type="Proteomes" id="UP000652761"/>
    </source>
</evidence>
<dbReference type="GO" id="GO:0016020">
    <property type="term" value="C:membrane"/>
    <property type="evidence" value="ECO:0007669"/>
    <property type="project" value="TreeGrafter"/>
</dbReference>
<feature type="region of interest" description="Disordered" evidence="1">
    <location>
        <begin position="306"/>
        <end position="342"/>
    </location>
</feature>
<dbReference type="OrthoDB" id="550577at2759"/>
<feature type="compositionally biased region" description="Basic and acidic residues" evidence="1">
    <location>
        <begin position="313"/>
        <end position="331"/>
    </location>
</feature>
<dbReference type="PANTHER" id="PTHR15048">
    <property type="entry name" value="STARCH-BINDING DOMAIN-CONTAINING PROTEIN 1"/>
    <property type="match status" value="1"/>
</dbReference>
<feature type="domain" description="CBM20" evidence="3">
    <location>
        <begin position="179"/>
        <end position="281"/>
    </location>
</feature>
<name>A0A843U700_COLES</name>
<dbReference type="InterPro" id="IPR013784">
    <property type="entry name" value="Carb-bd-like_fold"/>
</dbReference>
<keyword evidence="5" id="KW-1185">Reference proteome</keyword>
<comment type="caution">
    <text evidence="4">The sequence shown here is derived from an EMBL/GenBank/DDBJ whole genome shotgun (WGS) entry which is preliminary data.</text>
</comment>
<evidence type="ECO:0000313" key="4">
    <source>
        <dbReference type="EMBL" id="MQL77787.1"/>
    </source>
</evidence>
<feature type="compositionally biased region" description="Polar residues" evidence="1">
    <location>
        <begin position="107"/>
        <end position="117"/>
    </location>
</feature>
<keyword evidence="2" id="KW-0472">Membrane</keyword>
<dbReference type="PROSITE" id="PS51166">
    <property type="entry name" value="CBM20"/>
    <property type="match status" value="1"/>
</dbReference>
<sequence length="454" mass="49319">MGRRRSGRGSSPAAQMACRNPGVTCRRRYPRGDWRRVFPHLAAAQGRDPTGLLSISALYILPLLLSSDCPHAIAGQEYAAMFLPPFIPLICSDMLEAEMILQADAEANTSQDQSQKGSEPRKAVTESEATDIPISMATEMPKVATETQNGQAQTQTQTKIAIPQETDAGTSSITVQTKTSDLRTVHVKFKLQKPCQFGEQFLLVGEDPIFGLWDPESAVPLVWSDGHVWMAELDLPVGKEIKFKFILQGLLGEIEWQPGPDRVLQTWETSDTIIVECDWENIDDQTIMEEGSLDISVDDSKLTEEEAVDGSADEQKVTKEGSLDISAEREASGQSQMGIDEESVEDQAEIISAKDESNQEIVGEDQLGLKIAPVLVPGLALMPISASGEINARVRLDGVVWSDNDAIHALTHLLFLMALPGRSISVIFYGSALSSLAVASTTPLLSLLMASSVL</sequence>
<dbReference type="GO" id="GO:2001070">
    <property type="term" value="F:starch binding"/>
    <property type="evidence" value="ECO:0007669"/>
    <property type="project" value="InterPro"/>
</dbReference>
<dbReference type="EMBL" id="NMUH01000367">
    <property type="protein sequence ID" value="MQL77787.1"/>
    <property type="molecule type" value="Genomic_DNA"/>
</dbReference>
<keyword evidence="2" id="KW-1133">Transmembrane helix</keyword>
<accession>A0A843U700</accession>
<dbReference type="Pfam" id="PF00686">
    <property type="entry name" value="CBM_20"/>
    <property type="match status" value="1"/>
</dbReference>
<organism evidence="4 5">
    <name type="scientific">Colocasia esculenta</name>
    <name type="common">Wild taro</name>
    <name type="synonym">Arum esculentum</name>
    <dbReference type="NCBI Taxonomy" id="4460"/>
    <lineage>
        <taxon>Eukaryota</taxon>
        <taxon>Viridiplantae</taxon>
        <taxon>Streptophyta</taxon>
        <taxon>Embryophyta</taxon>
        <taxon>Tracheophyta</taxon>
        <taxon>Spermatophyta</taxon>
        <taxon>Magnoliopsida</taxon>
        <taxon>Liliopsida</taxon>
        <taxon>Araceae</taxon>
        <taxon>Aroideae</taxon>
        <taxon>Colocasieae</taxon>
        <taxon>Colocasia</taxon>
    </lineage>
</organism>
<dbReference type="SUPFAM" id="SSF49452">
    <property type="entry name" value="Starch-binding domain-like"/>
    <property type="match status" value="1"/>
</dbReference>
<feature type="region of interest" description="Disordered" evidence="1">
    <location>
        <begin position="106"/>
        <end position="130"/>
    </location>
</feature>
<feature type="transmembrane region" description="Helical" evidence="2">
    <location>
        <begin position="426"/>
        <end position="450"/>
    </location>
</feature>
<protein>
    <recommendedName>
        <fullName evidence="3">CBM20 domain-containing protein</fullName>
    </recommendedName>
</protein>
<dbReference type="InterPro" id="IPR013783">
    <property type="entry name" value="Ig-like_fold"/>
</dbReference>
<dbReference type="SMART" id="SM01065">
    <property type="entry name" value="CBM_2"/>
    <property type="match status" value="1"/>
</dbReference>
<dbReference type="InterPro" id="IPR002044">
    <property type="entry name" value="CBM20"/>
</dbReference>
<dbReference type="Gene3D" id="2.60.40.10">
    <property type="entry name" value="Immunoglobulins"/>
    <property type="match status" value="1"/>
</dbReference>
<reference evidence="4" key="1">
    <citation type="submission" date="2017-07" db="EMBL/GenBank/DDBJ databases">
        <title>Taro Niue Genome Assembly and Annotation.</title>
        <authorList>
            <person name="Atibalentja N."/>
            <person name="Keating K."/>
            <person name="Fields C.J."/>
        </authorList>
    </citation>
    <scope>NUCLEOTIDE SEQUENCE</scope>
    <source>
        <strain evidence="4">Niue_2</strain>
        <tissue evidence="4">Leaf</tissue>
    </source>
</reference>
<evidence type="ECO:0000256" key="2">
    <source>
        <dbReference type="SAM" id="Phobius"/>
    </source>
</evidence>
<gene>
    <name evidence="4" type="ORF">Taro_010206</name>
</gene>
<dbReference type="PANTHER" id="PTHR15048:SF0">
    <property type="entry name" value="STARCH-BINDING DOMAIN-CONTAINING PROTEIN 1"/>
    <property type="match status" value="1"/>
</dbReference>
<evidence type="ECO:0000259" key="3">
    <source>
        <dbReference type="PROSITE" id="PS51166"/>
    </source>
</evidence>
<dbReference type="AlphaFoldDB" id="A0A843U700"/>
<dbReference type="CDD" id="cd05467">
    <property type="entry name" value="CBM20"/>
    <property type="match status" value="1"/>
</dbReference>
<evidence type="ECO:0000256" key="1">
    <source>
        <dbReference type="SAM" id="MobiDB-lite"/>
    </source>
</evidence>
<proteinExistence type="predicted"/>
<dbReference type="Proteomes" id="UP000652761">
    <property type="component" value="Unassembled WGS sequence"/>
</dbReference>
<keyword evidence="2" id="KW-0812">Transmembrane</keyword>